<feature type="transmembrane region" description="Helical" evidence="8">
    <location>
        <begin position="284"/>
        <end position="307"/>
    </location>
</feature>
<feature type="transmembrane region" description="Helical" evidence="8">
    <location>
        <begin position="93"/>
        <end position="111"/>
    </location>
</feature>
<dbReference type="AlphaFoldDB" id="A0AB39NAB1"/>
<dbReference type="GO" id="GO:0022857">
    <property type="term" value="F:transmembrane transporter activity"/>
    <property type="evidence" value="ECO:0007669"/>
    <property type="project" value="InterPro"/>
</dbReference>
<dbReference type="InterPro" id="IPR020846">
    <property type="entry name" value="MFS_dom"/>
</dbReference>
<dbReference type="SUPFAM" id="SSF103473">
    <property type="entry name" value="MFS general substrate transporter"/>
    <property type="match status" value="1"/>
</dbReference>
<dbReference type="PANTHER" id="PTHR42718">
    <property type="entry name" value="MAJOR FACILITATOR SUPERFAMILY MULTIDRUG TRANSPORTER MFSC"/>
    <property type="match status" value="1"/>
</dbReference>
<feature type="transmembrane region" description="Helical" evidence="8">
    <location>
        <begin position="179"/>
        <end position="201"/>
    </location>
</feature>
<dbReference type="InterPro" id="IPR036259">
    <property type="entry name" value="MFS_trans_sf"/>
</dbReference>
<gene>
    <name evidence="10" type="ORF">AB5J55_37210</name>
</gene>
<evidence type="ECO:0000256" key="3">
    <source>
        <dbReference type="ARBA" id="ARBA00022475"/>
    </source>
</evidence>
<evidence type="ECO:0000256" key="6">
    <source>
        <dbReference type="ARBA" id="ARBA00023136"/>
    </source>
</evidence>
<sequence length="534" mass="54813">MTSQPHLRPAEQIPSAAHPHRWRVLAVLLVSLLLVVLDTSILNVALKTLAEPAPVGLGATQSELQWSIDSYTLVFAALLFTTGVLADRWGRKRTLLAGLVVFGGCSLWSAHADSAGELVVARAGLGVGGALVLPATLAIIMAVFPPAERAQAIGAWAGAAGLAVALGPITGGVLLEHFWWGSVFLINLPIVLIGAVAALVVVPESRASGRGGLDPLGVALCVVGLTALVYGVIKGGESDDWADTAVWGPMLGGLAVLGLFAVWEHHSRCPALDLALFTDRRFSVAVAVIGLVFFSLLGATFFLVFYLQSVRGWTPLESGILLLPLAVAQLTFAPAATLAAKRIGDRPVCAGGMLLTSLGFLAVATVDERTEVWVLESVLFVMGVGIACVMPPATSAAMSAVGQGRSGTGAAVSTTFRQVGGALGVAVLGSVLSVAYRSRIEDHLAPLPAAIRGPAEESVAATLTAARELGPHGAAMEARAVEAFVSAMHLTSLVAMGVTLVGALAALLLLPSRTAAGKPGAEEATAEEPYTAEV</sequence>
<dbReference type="GO" id="GO:0046677">
    <property type="term" value="P:response to antibiotic"/>
    <property type="evidence" value="ECO:0007669"/>
    <property type="project" value="UniProtKB-KW"/>
</dbReference>
<feature type="transmembrane region" description="Helical" evidence="8">
    <location>
        <begin position="245"/>
        <end position="263"/>
    </location>
</feature>
<name>A0AB39NAB1_9ACTN</name>
<evidence type="ECO:0000256" key="5">
    <source>
        <dbReference type="ARBA" id="ARBA00022989"/>
    </source>
</evidence>
<dbReference type="PRINTS" id="PR01036">
    <property type="entry name" value="TCRTETB"/>
</dbReference>
<evidence type="ECO:0000313" key="10">
    <source>
        <dbReference type="EMBL" id="XDQ14887.1"/>
    </source>
</evidence>
<evidence type="ECO:0000256" key="1">
    <source>
        <dbReference type="ARBA" id="ARBA00004651"/>
    </source>
</evidence>
<dbReference type="CDD" id="cd17321">
    <property type="entry name" value="MFS_MMR_MDR_like"/>
    <property type="match status" value="1"/>
</dbReference>
<keyword evidence="7" id="KW-0046">Antibiotic resistance</keyword>
<keyword evidence="4 8" id="KW-0812">Transmembrane</keyword>
<feature type="transmembrane region" description="Helical" evidence="8">
    <location>
        <begin position="378"/>
        <end position="398"/>
    </location>
</feature>
<dbReference type="EMBL" id="CP163432">
    <property type="protein sequence ID" value="XDQ14887.1"/>
    <property type="molecule type" value="Genomic_DNA"/>
</dbReference>
<feature type="domain" description="Major facilitator superfamily (MFS) profile" evidence="9">
    <location>
        <begin position="24"/>
        <end position="514"/>
    </location>
</feature>
<feature type="transmembrane region" description="Helical" evidence="8">
    <location>
        <begin position="319"/>
        <end position="340"/>
    </location>
</feature>
<dbReference type="InterPro" id="IPR011701">
    <property type="entry name" value="MFS"/>
</dbReference>
<keyword evidence="3" id="KW-1003">Cell membrane</keyword>
<dbReference type="PANTHER" id="PTHR42718:SF42">
    <property type="entry name" value="EXPORT PROTEIN"/>
    <property type="match status" value="1"/>
</dbReference>
<comment type="subcellular location">
    <subcellularLocation>
        <location evidence="1">Cell membrane</location>
        <topology evidence="1">Multi-pass membrane protein</topology>
    </subcellularLocation>
</comment>
<dbReference type="PROSITE" id="PS50850">
    <property type="entry name" value="MFS"/>
    <property type="match status" value="1"/>
</dbReference>
<reference evidence="10" key="1">
    <citation type="submission" date="2024-07" db="EMBL/GenBank/DDBJ databases">
        <authorList>
            <person name="Yu S.T."/>
        </authorList>
    </citation>
    <scope>NUCLEOTIDE SEQUENCE</scope>
    <source>
        <strain evidence="10">R11</strain>
    </source>
</reference>
<dbReference type="InterPro" id="IPR005829">
    <property type="entry name" value="Sugar_transporter_CS"/>
</dbReference>
<keyword evidence="2" id="KW-0813">Transport</keyword>
<evidence type="ECO:0000256" key="8">
    <source>
        <dbReference type="SAM" id="Phobius"/>
    </source>
</evidence>
<feature type="transmembrane region" description="Helical" evidence="8">
    <location>
        <begin position="213"/>
        <end position="233"/>
    </location>
</feature>
<feature type="transmembrane region" description="Helical" evidence="8">
    <location>
        <begin position="347"/>
        <end position="366"/>
    </location>
</feature>
<dbReference type="RefSeq" id="WP_369274840.1">
    <property type="nucleotide sequence ID" value="NZ_CP163432.1"/>
</dbReference>
<feature type="transmembrane region" description="Helical" evidence="8">
    <location>
        <begin position="123"/>
        <end position="144"/>
    </location>
</feature>
<dbReference type="Gene3D" id="1.20.1250.20">
    <property type="entry name" value="MFS general substrate transporter like domains"/>
    <property type="match status" value="1"/>
</dbReference>
<accession>A0AB39NAB1</accession>
<feature type="transmembrane region" description="Helical" evidence="8">
    <location>
        <begin position="487"/>
        <end position="510"/>
    </location>
</feature>
<evidence type="ECO:0000256" key="7">
    <source>
        <dbReference type="ARBA" id="ARBA00023251"/>
    </source>
</evidence>
<evidence type="ECO:0000256" key="4">
    <source>
        <dbReference type="ARBA" id="ARBA00022692"/>
    </source>
</evidence>
<evidence type="ECO:0000259" key="9">
    <source>
        <dbReference type="PROSITE" id="PS50850"/>
    </source>
</evidence>
<proteinExistence type="predicted"/>
<keyword evidence="6 8" id="KW-0472">Membrane</keyword>
<keyword evidence="5 8" id="KW-1133">Transmembrane helix</keyword>
<evidence type="ECO:0000256" key="2">
    <source>
        <dbReference type="ARBA" id="ARBA00022448"/>
    </source>
</evidence>
<dbReference type="PROSITE" id="PS00216">
    <property type="entry name" value="SUGAR_TRANSPORT_1"/>
    <property type="match status" value="1"/>
</dbReference>
<feature type="transmembrane region" description="Helical" evidence="8">
    <location>
        <begin position="24"/>
        <end position="46"/>
    </location>
</feature>
<dbReference type="Pfam" id="PF07690">
    <property type="entry name" value="MFS_1"/>
    <property type="match status" value="1"/>
</dbReference>
<dbReference type="InterPro" id="IPR004638">
    <property type="entry name" value="EmrB-like"/>
</dbReference>
<dbReference type="Gene3D" id="1.20.1720.10">
    <property type="entry name" value="Multidrug resistance protein D"/>
    <property type="match status" value="1"/>
</dbReference>
<protein>
    <submittedName>
        <fullName evidence="10">DHA2 family efflux MFS transporter permease subunit</fullName>
    </submittedName>
</protein>
<feature type="transmembrane region" description="Helical" evidence="8">
    <location>
        <begin position="153"/>
        <end position="173"/>
    </location>
</feature>
<organism evidence="10">
    <name type="scientific">Streptomyces sp. R11</name>
    <dbReference type="NCBI Taxonomy" id="3238625"/>
    <lineage>
        <taxon>Bacteria</taxon>
        <taxon>Bacillati</taxon>
        <taxon>Actinomycetota</taxon>
        <taxon>Actinomycetes</taxon>
        <taxon>Kitasatosporales</taxon>
        <taxon>Streptomycetaceae</taxon>
        <taxon>Streptomyces</taxon>
    </lineage>
</organism>
<dbReference type="GO" id="GO:0005886">
    <property type="term" value="C:plasma membrane"/>
    <property type="evidence" value="ECO:0007669"/>
    <property type="project" value="UniProtKB-SubCell"/>
</dbReference>
<feature type="transmembrane region" description="Helical" evidence="8">
    <location>
        <begin position="66"/>
        <end position="86"/>
    </location>
</feature>
<feature type="transmembrane region" description="Helical" evidence="8">
    <location>
        <begin position="419"/>
        <end position="436"/>
    </location>
</feature>
<dbReference type="NCBIfam" id="TIGR00711">
    <property type="entry name" value="efflux_EmrB"/>
    <property type="match status" value="1"/>
</dbReference>